<sequence>MYYYRAVVVSKLWFDDTQMVFDFRAVTASRDAVLAVAKQTEAKFRHVRQWIGDNFYELWD</sequence>
<evidence type="ECO:0000313" key="1">
    <source>
        <dbReference type="EMBL" id="RDW99961.1"/>
    </source>
</evidence>
<gene>
    <name evidence="1" type="ORF">CE169_13015</name>
</gene>
<dbReference type="AlphaFoldDB" id="A0A3D8TN33"/>
<proteinExistence type="predicted"/>
<dbReference type="Proteomes" id="UP000257074">
    <property type="component" value="Unassembled WGS sequence"/>
</dbReference>
<dbReference type="RefSeq" id="WP_115779401.1">
    <property type="nucleotide sequence ID" value="NZ_NJNR01000166.1"/>
</dbReference>
<dbReference type="EMBL" id="NJNR01000166">
    <property type="protein sequence ID" value="RDW99961.1"/>
    <property type="molecule type" value="Genomic_DNA"/>
</dbReference>
<name>A0A3D8TN33_BIFLN</name>
<reference evidence="1 2" key="1">
    <citation type="journal article" date="2017" name="Anaerobe">
        <title>Quantification, isolation and characterization of Bifidobacterium from the vaginal microbiomes of reproductive aged women.</title>
        <authorList>
            <person name="Freitas A.C."/>
            <person name="Hill J.E."/>
        </authorList>
    </citation>
    <scope>NUCLEOTIDE SEQUENCE [LARGE SCALE GENOMIC DNA]</scope>
    <source>
        <strain evidence="1 2">N6D05</strain>
    </source>
</reference>
<organism evidence="1 2">
    <name type="scientific">Bifidobacterium longum</name>
    <dbReference type="NCBI Taxonomy" id="216816"/>
    <lineage>
        <taxon>Bacteria</taxon>
        <taxon>Bacillati</taxon>
        <taxon>Actinomycetota</taxon>
        <taxon>Actinomycetes</taxon>
        <taxon>Bifidobacteriales</taxon>
        <taxon>Bifidobacteriaceae</taxon>
        <taxon>Bifidobacterium</taxon>
    </lineage>
</organism>
<comment type="caution">
    <text evidence="1">The sequence shown here is derived from an EMBL/GenBank/DDBJ whole genome shotgun (WGS) entry which is preliminary data.</text>
</comment>
<evidence type="ECO:0000313" key="2">
    <source>
        <dbReference type="Proteomes" id="UP000257074"/>
    </source>
</evidence>
<protein>
    <submittedName>
        <fullName evidence="1">Uncharacterized protein</fullName>
    </submittedName>
</protein>
<accession>A0A3D8TN33</accession>